<evidence type="ECO:0000313" key="1">
    <source>
        <dbReference type="EMBL" id="MVT39789.1"/>
    </source>
</evidence>
<comment type="caution">
    <text evidence="1">The sequence shown here is derived from an EMBL/GenBank/DDBJ whole genome shotgun (WGS) entry which is preliminary data.</text>
</comment>
<proteinExistence type="predicted"/>
<name>A0A6N8J6E8_9BACT</name>
<keyword evidence="2" id="KW-1185">Reference proteome</keyword>
<dbReference type="AlphaFoldDB" id="A0A6N8J6E8"/>
<dbReference type="Proteomes" id="UP000468388">
    <property type="component" value="Unassembled WGS sequence"/>
</dbReference>
<reference evidence="1 2" key="1">
    <citation type="submission" date="2019-12" db="EMBL/GenBank/DDBJ databases">
        <title>The draft genomic sequence of strain Chitinophaga oryziterrae JCM 16595.</title>
        <authorList>
            <person name="Zhang X."/>
        </authorList>
    </citation>
    <scope>NUCLEOTIDE SEQUENCE [LARGE SCALE GENOMIC DNA]</scope>
    <source>
        <strain evidence="1 2">JCM 16595</strain>
    </source>
</reference>
<dbReference type="PROSITE" id="PS51257">
    <property type="entry name" value="PROKAR_LIPOPROTEIN"/>
    <property type="match status" value="1"/>
</dbReference>
<accession>A0A6N8J6E8</accession>
<evidence type="ECO:0000313" key="2">
    <source>
        <dbReference type="Proteomes" id="UP000468388"/>
    </source>
</evidence>
<dbReference type="RefSeq" id="WP_157298436.1">
    <property type="nucleotide sequence ID" value="NZ_BAAAZB010000005.1"/>
</dbReference>
<protein>
    <submittedName>
        <fullName evidence="1">Uncharacterized protein</fullName>
    </submittedName>
</protein>
<gene>
    <name evidence="1" type="ORF">GO495_04275</name>
</gene>
<dbReference type="OrthoDB" id="666341at2"/>
<dbReference type="EMBL" id="WRXO01000001">
    <property type="protein sequence ID" value="MVT39789.1"/>
    <property type="molecule type" value="Genomic_DNA"/>
</dbReference>
<organism evidence="1 2">
    <name type="scientific">Chitinophaga oryziterrae</name>
    <dbReference type="NCBI Taxonomy" id="1031224"/>
    <lineage>
        <taxon>Bacteria</taxon>
        <taxon>Pseudomonadati</taxon>
        <taxon>Bacteroidota</taxon>
        <taxon>Chitinophagia</taxon>
        <taxon>Chitinophagales</taxon>
        <taxon>Chitinophagaceae</taxon>
        <taxon>Chitinophaga</taxon>
    </lineage>
</organism>
<sequence>MPARVILYSVFAITLLFACKKDDTSPMPGSCFADNITLTQTEFIDYAGAHSIFVAMDAKNTSSKDYDVSKGAKLVNMKIVITTTDGAQYETHIGLTKTYIPAGTSTSAIIYAEYGAGKTYQDYKVITSCD</sequence>